<proteinExistence type="predicted"/>
<keyword evidence="4" id="KW-1185">Reference proteome</keyword>
<sequence>MRKIKKYTAFFLMMIIGLSFIYPFVQLRAEDNSIYISNAKDLIDLSKKCTLDSWSYNKQIILASDIDLTGISFKPIPIFSGTFDGGGYTIRGLDLKENGSHQGLFRYVQEGAIIQNLNVEGSVTPGGSKTYIGSMVGKNKGLVKNCTFTGVINGAKYIGGLVGVNEPSGKLIDCKVSGIVYGEHQIGGIAGENMGTILRCTNNASVNTQAINQDINVEKIVHEGINPMKEANDLTSDVSDIGGIVGVNMGIVQNCINSGIIGYEHIGYNVGGIAGRQSGYINECHNEGSVYGRKEVGGIVGQMEPYTVLTFSQSKLDELSKELDVLQNMVHKATANSHDGSDLISSQLTTIQNHVDTARNHTQSLLDQTEEMINQNVDTVNEVSTTVSEALDRLIPVANSLTDMSRYIEESIQPIQNALQYMLKVTDSTDEGIDELENITEYMHSAIGSADHALVSFNDGLNLINTSMEYLVSGDLKGVIHSIQKAIDALDRSRNELHSSLRDLEYATSHLSEVFDVLDDANHYIDKSINAMSKSMDSMENAADSLTNTFTELSSLVEYLADQPEVSFVTSDSNYQETKNNLCDALGETSNALSELNNMFNKQSHILLNDIQAITDQLFVVFDTMLDITNEVTSFDIKSEEYKEDISNADTQEQTEGKVANCLNNGIVSGDINVGGITGAIAIERSFDPEDDIEVKGNKSLNFIFQTRAVIRECHNKGEIKAKKDGVGGIVGTMKLGYVVDSIAEGKIISDGGNYIGGIAGQSYSLIRSSYAKCVLEGGEYIGGIAGKGRDMLNCRAFVRINSADEYFGSIAGDIESDGQIQGNFFVSDTLGGIDGISYAGKSEPLAYEDFIQLEGMPSIFSEFTLNFLVDNKVVEKVPFTYGDSLDAKKLPQVPPKEGYLGTWEAFDSTHLTFDQDVEAIYTSLRSTLESKERRNDAMPIMLVDGLFTPTDVLTLTKSNHLAPLLQKNQMQLEQWSITIPDDGNKTHTLRYLVPEDTKNVQIYLLKDEKWVQVDTKQDGKYILFDIDYNHCVLSVINNPPTALASLFIIPIVLILLLIIFIKSIHSKRTDSIT</sequence>
<dbReference type="Proteomes" id="UP000655830">
    <property type="component" value="Unassembled WGS sequence"/>
</dbReference>
<evidence type="ECO:0008006" key="5">
    <source>
        <dbReference type="Google" id="ProtNLM"/>
    </source>
</evidence>
<evidence type="ECO:0000313" key="3">
    <source>
        <dbReference type="EMBL" id="MBC8581151.1"/>
    </source>
</evidence>
<gene>
    <name evidence="3" type="ORF">H8718_16660</name>
</gene>
<evidence type="ECO:0000256" key="1">
    <source>
        <dbReference type="SAM" id="Coils"/>
    </source>
</evidence>
<comment type="caution">
    <text evidence="3">The sequence shown here is derived from an EMBL/GenBank/DDBJ whole genome shotgun (WGS) entry which is preliminary data.</text>
</comment>
<organism evidence="3 4">
    <name type="scientific">Zhenhengia yiwuensis</name>
    <dbReference type="NCBI Taxonomy" id="2763666"/>
    <lineage>
        <taxon>Bacteria</taxon>
        <taxon>Bacillati</taxon>
        <taxon>Bacillota</taxon>
        <taxon>Clostridia</taxon>
        <taxon>Lachnospirales</taxon>
        <taxon>Lachnospiraceae</taxon>
        <taxon>Zhenhengia</taxon>
    </lineage>
</organism>
<feature type="transmembrane region" description="Helical" evidence="2">
    <location>
        <begin position="7"/>
        <end position="25"/>
    </location>
</feature>
<dbReference type="EMBL" id="JACRSY010000038">
    <property type="protein sequence ID" value="MBC8581151.1"/>
    <property type="molecule type" value="Genomic_DNA"/>
</dbReference>
<dbReference type="RefSeq" id="WP_249333939.1">
    <property type="nucleotide sequence ID" value="NZ_JACRSY010000038.1"/>
</dbReference>
<evidence type="ECO:0000313" key="4">
    <source>
        <dbReference type="Proteomes" id="UP000655830"/>
    </source>
</evidence>
<keyword evidence="2" id="KW-0472">Membrane</keyword>
<feature type="coiled-coil region" evidence="1">
    <location>
        <begin position="309"/>
        <end position="336"/>
    </location>
</feature>
<feature type="transmembrane region" description="Helical" evidence="2">
    <location>
        <begin position="1043"/>
        <end position="1062"/>
    </location>
</feature>
<reference evidence="3" key="1">
    <citation type="submission" date="2020-08" db="EMBL/GenBank/DDBJ databases">
        <title>Genome public.</title>
        <authorList>
            <person name="Liu C."/>
            <person name="Sun Q."/>
        </authorList>
    </citation>
    <scope>NUCLEOTIDE SEQUENCE</scope>
    <source>
        <strain evidence="3">NSJ-12</strain>
    </source>
</reference>
<accession>A0A926IG31</accession>
<name>A0A926IG31_9FIRM</name>
<dbReference type="AlphaFoldDB" id="A0A926IG31"/>
<keyword evidence="1" id="KW-0175">Coiled coil</keyword>
<dbReference type="Gene3D" id="2.160.20.110">
    <property type="match status" value="3"/>
</dbReference>
<keyword evidence="2" id="KW-1133">Transmembrane helix</keyword>
<keyword evidence="2" id="KW-0812">Transmembrane</keyword>
<evidence type="ECO:0000256" key="2">
    <source>
        <dbReference type="SAM" id="Phobius"/>
    </source>
</evidence>
<protein>
    <recommendedName>
        <fullName evidence="5">GLUG domain-containing protein</fullName>
    </recommendedName>
</protein>